<evidence type="ECO:0000256" key="2">
    <source>
        <dbReference type="ARBA" id="ARBA00022448"/>
    </source>
</evidence>
<evidence type="ECO:0000256" key="3">
    <source>
        <dbReference type="ARBA" id="ARBA00022692"/>
    </source>
</evidence>
<feature type="transmembrane region" description="Helical" evidence="6">
    <location>
        <begin position="490"/>
        <end position="510"/>
    </location>
</feature>
<dbReference type="GO" id="GO:0005765">
    <property type="term" value="C:lysosomal membrane"/>
    <property type="evidence" value="ECO:0007669"/>
    <property type="project" value="TreeGrafter"/>
</dbReference>
<reference evidence="8" key="1">
    <citation type="submission" date="2022-11" db="UniProtKB">
        <authorList>
            <consortium name="WormBaseParasite"/>
        </authorList>
    </citation>
    <scope>IDENTIFICATION</scope>
</reference>
<sequence>MPNKCKKYIKKDSIEQQFYSSSSSDESNAAELFKTIDKGFNKLHKLKNGELNADKNGQVTTDWHFVYTATLLAFCTSLQFSIYFTSMWPYFQILDHHADETSFGYIVAIYSLGQILSAPIIGYLSNRMENMAPLLYICTLLMFFGNCLYISVNSFDHHKRKYLLGFARLIVGIGSSYIAPIRSHVSMASTERDRSKAIALVTGGGALGYTMGPAFQLLFTPFDHPGIALVGGHQYKVFLSMYTAPAFFACIVNLLSAICIKVLFCKSYAVADVHQQNETADRNDALPKYDVFAAFLCYVTRFVQMFVYINFGSMGTAWAMTMFAWKRKEALKYFAIAQLFMSIFDFLTYAMFIAFGTKRGIDYRLNVICTLVALLLFHLLTYSYPFLPGHVHSFTHSDPSHEPVGCDRDKFDWCATVRPFPPLYYFTCFVLLVGLAVPMANIALNTLFTMIIGPRKQGTQQGLFHVSGGLARMVGPILISSLYSSSGVQGVWMMQMALIEFTLMCWVLFFNRMVSLRPNHPFYNRYSRLK</sequence>
<feature type="transmembrane region" description="Helical" evidence="6">
    <location>
        <begin position="423"/>
        <end position="451"/>
    </location>
</feature>
<keyword evidence="5 6" id="KW-0472">Membrane</keyword>
<keyword evidence="4 6" id="KW-1133">Transmembrane helix</keyword>
<dbReference type="AlphaFoldDB" id="A0A914HPF8"/>
<accession>A0A914HPF8</accession>
<dbReference type="InterPro" id="IPR051068">
    <property type="entry name" value="MFS_Domain-Containing_Protein"/>
</dbReference>
<dbReference type="Gene3D" id="1.20.1250.20">
    <property type="entry name" value="MFS general substrate transporter like domains"/>
    <property type="match status" value="1"/>
</dbReference>
<feature type="transmembrane region" description="Helical" evidence="6">
    <location>
        <begin position="331"/>
        <end position="355"/>
    </location>
</feature>
<feature type="transmembrane region" description="Helical" evidence="6">
    <location>
        <begin position="463"/>
        <end position="484"/>
    </location>
</feature>
<feature type="transmembrane region" description="Helical" evidence="6">
    <location>
        <begin position="134"/>
        <end position="152"/>
    </location>
</feature>
<dbReference type="PANTHER" id="PTHR23510">
    <property type="entry name" value="INNER MEMBRANE TRANSPORT PROTEIN YAJR"/>
    <property type="match status" value="1"/>
</dbReference>
<feature type="transmembrane region" description="Helical" evidence="6">
    <location>
        <begin position="65"/>
        <end position="91"/>
    </location>
</feature>
<evidence type="ECO:0000256" key="5">
    <source>
        <dbReference type="ARBA" id="ARBA00023136"/>
    </source>
</evidence>
<name>A0A914HPF8_GLORO</name>
<dbReference type="PANTHER" id="PTHR23510:SF3">
    <property type="entry name" value="MAJOR FACILITATOR SUPERFAMILY DOMAIN-CONTAINING PROTEIN 8"/>
    <property type="match status" value="1"/>
</dbReference>
<dbReference type="CDD" id="cd17326">
    <property type="entry name" value="MFS_MFSD8"/>
    <property type="match status" value="1"/>
</dbReference>
<dbReference type="WBParaSite" id="Gr19_v10_g2675.t1">
    <property type="protein sequence ID" value="Gr19_v10_g2675.t1"/>
    <property type="gene ID" value="Gr19_v10_g2675"/>
</dbReference>
<dbReference type="Proteomes" id="UP000887572">
    <property type="component" value="Unplaced"/>
</dbReference>
<evidence type="ECO:0000256" key="4">
    <source>
        <dbReference type="ARBA" id="ARBA00022989"/>
    </source>
</evidence>
<dbReference type="Pfam" id="PF07690">
    <property type="entry name" value="MFS_1"/>
    <property type="match status" value="1"/>
</dbReference>
<evidence type="ECO:0000313" key="7">
    <source>
        <dbReference type="Proteomes" id="UP000887572"/>
    </source>
</evidence>
<feature type="transmembrane region" description="Helical" evidence="6">
    <location>
        <begin position="197"/>
        <end position="219"/>
    </location>
</feature>
<proteinExistence type="predicted"/>
<keyword evidence="3 6" id="KW-0812">Transmembrane</keyword>
<dbReference type="InterPro" id="IPR011701">
    <property type="entry name" value="MFS"/>
</dbReference>
<feature type="transmembrane region" description="Helical" evidence="6">
    <location>
        <begin position="239"/>
        <end position="264"/>
    </location>
</feature>
<keyword evidence="7" id="KW-1185">Reference proteome</keyword>
<dbReference type="GO" id="GO:0012505">
    <property type="term" value="C:endomembrane system"/>
    <property type="evidence" value="ECO:0007669"/>
    <property type="project" value="UniProtKB-SubCell"/>
</dbReference>
<feature type="transmembrane region" description="Helical" evidence="6">
    <location>
        <begin position="367"/>
        <end position="387"/>
    </location>
</feature>
<dbReference type="SUPFAM" id="SSF103473">
    <property type="entry name" value="MFS general substrate transporter"/>
    <property type="match status" value="1"/>
</dbReference>
<evidence type="ECO:0000256" key="6">
    <source>
        <dbReference type="SAM" id="Phobius"/>
    </source>
</evidence>
<evidence type="ECO:0000313" key="8">
    <source>
        <dbReference type="WBParaSite" id="Gr19_v10_g2675.t1"/>
    </source>
</evidence>
<comment type="subcellular location">
    <subcellularLocation>
        <location evidence="1">Endomembrane system</location>
        <topology evidence="1">Multi-pass membrane protein</topology>
    </subcellularLocation>
</comment>
<feature type="transmembrane region" description="Helical" evidence="6">
    <location>
        <begin position="164"/>
        <end position="185"/>
    </location>
</feature>
<dbReference type="GO" id="GO:0022857">
    <property type="term" value="F:transmembrane transporter activity"/>
    <property type="evidence" value="ECO:0007669"/>
    <property type="project" value="InterPro"/>
</dbReference>
<keyword evidence="2" id="KW-0813">Transport</keyword>
<dbReference type="InterPro" id="IPR036259">
    <property type="entry name" value="MFS_trans_sf"/>
</dbReference>
<organism evidence="7 8">
    <name type="scientific">Globodera rostochiensis</name>
    <name type="common">Golden nematode worm</name>
    <name type="synonym">Heterodera rostochiensis</name>
    <dbReference type="NCBI Taxonomy" id="31243"/>
    <lineage>
        <taxon>Eukaryota</taxon>
        <taxon>Metazoa</taxon>
        <taxon>Ecdysozoa</taxon>
        <taxon>Nematoda</taxon>
        <taxon>Chromadorea</taxon>
        <taxon>Rhabditida</taxon>
        <taxon>Tylenchina</taxon>
        <taxon>Tylenchomorpha</taxon>
        <taxon>Tylenchoidea</taxon>
        <taxon>Heteroderidae</taxon>
        <taxon>Heteroderinae</taxon>
        <taxon>Globodera</taxon>
    </lineage>
</organism>
<feature type="transmembrane region" description="Helical" evidence="6">
    <location>
        <begin position="103"/>
        <end position="122"/>
    </location>
</feature>
<evidence type="ECO:0000256" key="1">
    <source>
        <dbReference type="ARBA" id="ARBA00004127"/>
    </source>
</evidence>
<protein>
    <submittedName>
        <fullName evidence="8">Major facilitator superfamily (MFS) profile domain-containing protein</fullName>
    </submittedName>
</protein>